<dbReference type="InterPro" id="IPR017438">
    <property type="entry name" value="ATP-NAD_kinase_N"/>
</dbReference>
<evidence type="ECO:0000313" key="11">
    <source>
        <dbReference type="EMBL" id="CAB5012235.1"/>
    </source>
</evidence>
<dbReference type="InterPro" id="IPR016064">
    <property type="entry name" value="NAD/diacylglycerol_kinase_sf"/>
</dbReference>
<evidence type="ECO:0000313" key="12">
    <source>
        <dbReference type="EMBL" id="CAB5071384.1"/>
    </source>
</evidence>
<organism evidence="6">
    <name type="scientific">freshwater metagenome</name>
    <dbReference type="NCBI Taxonomy" id="449393"/>
    <lineage>
        <taxon>unclassified sequences</taxon>
        <taxon>metagenomes</taxon>
        <taxon>ecological metagenomes</taxon>
    </lineage>
</organism>
<reference evidence="6" key="1">
    <citation type="submission" date="2020-05" db="EMBL/GenBank/DDBJ databases">
        <authorList>
            <person name="Chiriac C."/>
            <person name="Salcher M."/>
            <person name="Ghai R."/>
            <person name="Kavagutti S V."/>
        </authorList>
    </citation>
    <scope>NUCLEOTIDE SEQUENCE</scope>
</reference>
<dbReference type="Gene3D" id="2.60.200.30">
    <property type="entry name" value="Probable inorganic polyphosphate/atp-NAD kinase, domain 2"/>
    <property type="match status" value="1"/>
</dbReference>
<dbReference type="GO" id="GO:0003951">
    <property type="term" value="F:NAD+ kinase activity"/>
    <property type="evidence" value="ECO:0007669"/>
    <property type="project" value="InterPro"/>
</dbReference>
<protein>
    <submittedName>
        <fullName evidence="6">Unannotated protein</fullName>
    </submittedName>
</protein>
<dbReference type="Pfam" id="PF01513">
    <property type="entry name" value="NAD_kinase"/>
    <property type="match status" value="1"/>
</dbReference>
<dbReference type="SUPFAM" id="SSF111331">
    <property type="entry name" value="NAD kinase/diacylglycerol kinase-like"/>
    <property type="match status" value="1"/>
</dbReference>
<dbReference type="EMBL" id="CAEZUA010000039">
    <property type="protein sequence ID" value="CAB4588904.1"/>
    <property type="molecule type" value="Genomic_DNA"/>
</dbReference>
<dbReference type="EMBL" id="CAFBQZ010000020">
    <property type="protein sequence ID" value="CAB5071384.1"/>
    <property type="molecule type" value="Genomic_DNA"/>
</dbReference>
<gene>
    <name evidence="5" type="ORF">UFOPK1773_00704</name>
    <name evidence="6" type="ORF">UFOPK2589_00997</name>
    <name evidence="7" type="ORF">UFOPK2931_00825</name>
    <name evidence="8" type="ORF">UFOPK3056_00812</name>
    <name evidence="9" type="ORF">UFOPK3558_00764</name>
    <name evidence="10" type="ORF">UFOPK3916_00580</name>
    <name evidence="11" type="ORF">UFOPK4074_00702</name>
    <name evidence="12" type="ORF">UFOPK4372_00429</name>
</gene>
<dbReference type="NCBIfam" id="NF002892">
    <property type="entry name" value="PRK03372.1"/>
    <property type="match status" value="1"/>
</dbReference>
<evidence type="ECO:0000256" key="3">
    <source>
        <dbReference type="ARBA" id="ARBA00022857"/>
    </source>
</evidence>
<proteinExistence type="inferred from homology"/>
<dbReference type="HAMAP" id="MF_00361">
    <property type="entry name" value="NAD_kinase"/>
    <property type="match status" value="1"/>
</dbReference>
<name>A0A6J6PXG5_9ZZZZ</name>
<dbReference type="EMBL" id="CAFBOE010000038">
    <property type="protein sequence ID" value="CAB4973458.1"/>
    <property type="molecule type" value="Genomic_DNA"/>
</dbReference>
<dbReference type="Gene3D" id="3.40.50.10330">
    <property type="entry name" value="Probable inorganic polyphosphate/atp-NAD kinase, domain 1"/>
    <property type="match status" value="1"/>
</dbReference>
<evidence type="ECO:0000313" key="9">
    <source>
        <dbReference type="EMBL" id="CAB4902672.1"/>
    </source>
</evidence>
<evidence type="ECO:0000313" key="8">
    <source>
        <dbReference type="EMBL" id="CAB4806891.1"/>
    </source>
</evidence>
<dbReference type="PANTHER" id="PTHR20275">
    <property type="entry name" value="NAD KINASE"/>
    <property type="match status" value="1"/>
</dbReference>
<evidence type="ECO:0000313" key="5">
    <source>
        <dbReference type="EMBL" id="CAB4588904.1"/>
    </source>
</evidence>
<evidence type="ECO:0000313" key="6">
    <source>
        <dbReference type="EMBL" id="CAB4704250.1"/>
    </source>
</evidence>
<dbReference type="EMBL" id="CAEZZZ010000051">
    <property type="protein sequence ID" value="CAB4781593.1"/>
    <property type="molecule type" value="Genomic_DNA"/>
</dbReference>
<evidence type="ECO:0000313" key="7">
    <source>
        <dbReference type="EMBL" id="CAB4781593.1"/>
    </source>
</evidence>
<evidence type="ECO:0000313" key="10">
    <source>
        <dbReference type="EMBL" id="CAB4973458.1"/>
    </source>
</evidence>
<dbReference type="EMBL" id="CAFAAR010000078">
    <property type="protein sequence ID" value="CAB4806891.1"/>
    <property type="molecule type" value="Genomic_DNA"/>
</dbReference>
<dbReference type="InterPro" id="IPR002504">
    <property type="entry name" value="NADK"/>
</dbReference>
<dbReference type="GO" id="GO:0006741">
    <property type="term" value="P:NADP+ biosynthetic process"/>
    <property type="evidence" value="ECO:0007669"/>
    <property type="project" value="InterPro"/>
</dbReference>
<dbReference type="EMBL" id="CAEZXT010000073">
    <property type="protein sequence ID" value="CAB4704250.1"/>
    <property type="molecule type" value="Genomic_DNA"/>
</dbReference>
<sequence>MSAITATKQRSIILLINPNRPDARAVAEQLCALLEPAGFVFYAPKESAIAGSRDLSLESSADAEIAVVLGGDGTMLRGAELVRDWEIPLLGINLGHVGFLAEVDKPSTAEIATAIIAKSYTKENRMLLSYEVERNEKVVTQGWALNEVTIERNSSAMVQLFLQIDARPLSRWGCDGVICATPTGSTAYAFSAGGPVVWPEVEALVLLPISAHALFSRPMVVSPDSKIVIDIESDEALLLGDSLRKFVLQKGDRVSITKDVKNIKLAHVNPSLFSDRLVAKFKLPIEGWRGE</sequence>
<dbReference type="EMBL" id="CAFBPG010000053">
    <property type="protein sequence ID" value="CAB5012235.1"/>
    <property type="molecule type" value="Genomic_DNA"/>
</dbReference>
<dbReference type="GO" id="GO:0019674">
    <property type="term" value="P:NAD+ metabolic process"/>
    <property type="evidence" value="ECO:0007669"/>
    <property type="project" value="InterPro"/>
</dbReference>
<accession>A0A6J6PXG5</accession>
<evidence type="ECO:0000256" key="4">
    <source>
        <dbReference type="ARBA" id="ARBA00023027"/>
    </source>
</evidence>
<keyword evidence="3" id="KW-0521">NADP</keyword>
<keyword evidence="4" id="KW-0520">NAD</keyword>
<dbReference type="Pfam" id="PF20143">
    <property type="entry name" value="NAD_kinase_C"/>
    <property type="match status" value="1"/>
</dbReference>
<dbReference type="PANTHER" id="PTHR20275:SF0">
    <property type="entry name" value="NAD KINASE"/>
    <property type="match status" value="1"/>
</dbReference>
<keyword evidence="2" id="KW-0418">Kinase</keyword>
<evidence type="ECO:0000256" key="2">
    <source>
        <dbReference type="ARBA" id="ARBA00022777"/>
    </source>
</evidence>
<dbReference type="EMBL" id="CAFBMI010000062">
    <property type="protein sequence ID" value="CAB4902672.1"/>
    <property type="molecule type" value="Genomic_DNA"/>
</dbReference>
<dbReference type="InterPro" id="IPR017437">
    <property type="entry name" value="ATP-NAD_kinase_PpnK-typ_C"/>
</dbReference>
<keyword evidence="1" id="KW-0808">Transferase</keyword>
<dbReference type="AlphaFoldDB" id="A0A6J6PXG5"/>
<evidence type="ECO:0000256" key="1">
    <source>
        <dbReference type="ARBA" id="ARBA00022679"/>
    </source>
</evidence>